<feature type="binding site" evidence="15">
    <location>
        <position position="112"/>
    </location>
    <ligand>
        <name>DNA</name>
        <dbReference type="ChEBI" id="CHEBI:16991"/>
    </ligand>
</feature>
<keyword evidence="11 15" id="KW-0456">Lyase</keyword>
<dbReference type="SUPFAM" id="SSF46946">
    <property type="entry name" value="S13-like H2TH domain"/>
    <property type="match status" value="1"/>
</dbReference>
<feature type="domain" description="Formamidopyrimidine-DNA glycosylase catalytic" evidence="17">
    <location>
        <begin position="2"/>
        <end position="115"/>
    </location>
</feature>
<keyword evidence="8 15" id="KW-0862">Zinc</keyword>
<comment type="function">
    <text evidence="15">Involved in base excision repair of DNA damaged by oxidation or by mutagenic agents. Acts as DNA glycosylase that recognizes and removes damaged bases. Has a preference for oxidized purines, such as 7,8-dihydro-8-oxoguanine (8-oxoG). Has AP (apurinic/apyrimidinic) lyase activity and introduces nicks in the DNA strand. Cleaves the DNA backbone by beta-delta elimination to generate a single-strand break at the site of the removed base with both 3'- and 5'-phosphates.</text>
</comment>
<evidence type="ECO:0000256" key="5">
    <source>
        <dbReference type="ARBA" id="ARBA00022763"/>
    </source>
</evidence>
<dbReference type="EMBL" id="VXPY01000038">
    <property type="protein sequence ID" value="MYD89932.1"/>
    <property type="molecule type" value="Genomic_DNA"/>
</dbReference>
<dbReference type="PANTHER" id="PTHR22993:SF9">
    <property type="entry name" value="FORMAMIDOPYRIMIDINE-DNA GLYCOSYLASE"/>
    <property type="match status" value="1"/>
</dbReference>
<feature type="active site" description="Schiff-base intermediate with DNA" evidence="15">
    <location>
        <position position="2"/>
    </location>
</feature>
<dbReference type="Gene3D" id="3.20.190.10">
    <property type="entry name" value="MutM-like, N-terminal"/>
    <property type="match status" value="1"/>
</dbReference>
<keyword evidence="9 15" id="KW-0238">DNA-binding</keyword>
<comment type="similarity">
    <text evidence="2 15">Belongs to the FPG family.</text>
</comment>
<feature type="domain" description="FPG-type" evidence="16">
    <location>
        <begin position="236"/>
        <end position="270"/>
    </location>
</feature>
<dbReference type="InterPro" id="IPR010979">
    <property type="entry name" value="Ribosomal_uS13-like_H2TH"/>
</dbReference>
<comment type="cofactor">
    <cofactor evidence="15">
        <name>Zn(2+)</name>
        <dbReference type="ChEBI" id="CHEBI:29105"/>
    </cofactor>
    <text evidence="15">Binds 1 zinc ion per subunit.</text>
</comment>
<comment type="catalytic activity">
    <reaction evidence="1 15">
        <text>Hydrolysis of DNA containing ring-opened 7-methylguanine residues, releasing 2,6-diamino-4-hydroxy-5-(N-methyl)formamidopyrimidine.</text>
        <dbReference type="EC" id="3.2.2.23"/>
    </reaction>
</comment>
<feature type="active site" description="Proton donor" evidence="15">
    <location>
        <position position="3"/>
    </location>
</feature>
<evidence type="ECO:0000256" key="3">
    <source>
        <dbReference type="ARBA" id="ARBA00011245"/>
    </source>
</evidence>
<dbReference type="Pfam" id="PF06827">
    <property type="entry name" value="zf-FPG_IleRS"/>
    <property type="match status" value="1"/>
</dbReference>
<keyword evidence="12 15" id="KW-0511">Multifunctional enzyme</keyword>
<comment type="caution">
    <text evidence="18">The sequence shown here is derived from an EMBL/GenBank/DDBJ whole genome shotgun (WGS) entry which is preliminary data.</text>
</comment>
<dbReference type="Gene3D" id="1.10.8.50">
    <property type="match status" value="1"/>
</dbReference>
<evidence type="ECO:0000256" key="4">
    <source>
        <dbReference type="ARBA" id="ARBA00022723"/>
    </source>
</evidence>
<dbReference type="GO" id="GO:0003684">
    <property type="term" value="F:damaged DNA binding"/>
    <property type="evidence" value="ECO:0007669"/>
    <property type="project" value="InterPro"/>
</dbReference>
<dbReference type="GO" id="GO:0006284">
    <property type="term" value="P:base-excision repair"/>
    <property type="evidence" value="ECO:0007669"/>
    <property type="project" value="InterPro"/>
</dbReference>
<evidence type="ECO:0000256" key="6">
    <source>
        <dbReference type="ARBA" id="ARBA00022771"/>
    </source>
</evidence>
<dbReference type="InterPro" id="IPR012319">
    <property type="entry name" value="FPG_cat"/>
</dbReference>
<comment type="catalytic activity">
    <reaction evidence="14 15">
        <text>2'-deoxyribonucleotide-(2'-deoxyribose 5'-phosphate)-2'-deoxyribonucleotide-DNA = a 3'-end 2'-deoxyribonucleotide-(2,3-dehydro-2,3-deoxyribose 5'-phosphate)-DNA + a 5'-end 5'-phospho-2'-deoxyribonucleoside-DNA + H(+)</text>
        <dbReference type="Rhea" id="RHEA:66592"/>
        <dbReference type="Rhea" id="RHEA-COMP:13180"/>
        <dbReference type="Rhea" id="RHEA-COMP:16897"/>
        <dbReference type="Rhea" id="RHEA-COMP:17067"/>
        <dbReference type="ChEBI" id="CHEBI:15378"/>
        <dbReference type="ChEBI" id="CHEBI:136412"/>
        <dbReference type="ChEBI" id="CHEBI:157695"/>
        <dbReference type="ChEBI" id="CHEBI:167181"/>
        <dbReference type="EC" id="4.2.99.18"/>
    </reaction>
</comment>
<keyword evidence="10 15" id="KW-0234">DNA repair</keyword>
<dbReference type="FunFam" id="1.10.8.50:FF:000003">
    <property type="entry name" value="Formamidopyrimidine-DNA glycosylase"/>
    <property type="match status" value="1"/>
</dbReference>
<feature type="active site" description="Proton donor; for delta-elimination activity" evidence="15">
    <location>
        <position position="260"/>
    </location>
</feature>
<dbReference type="GO" id="GO:0140078">
    <property type="term" value="F:class I DNA-(apurinic or apyrimidinic site) endonuclease activity"/>
    <property type="evidence" value="ECO:0007669"/>
    <property type="project" value="UniProtKB-EC"/>
</dbReference>
<evidence type="ECO:0000256" key="8">
    <source>
        <dbReference type="ARBA" id="ARBA00022833"/>
    </source>
</evidence>
<evidence type="ECO:0000256" key="14">
    <source>
        <dbReference type="ARBA" id="ARBA00044632"/>
    </source>
</evidence>
<dbReference type="NCBIfam" id="TIGR00577">
    <property type="entry name" value="fpg"/>
    <property type="match status" value="1"/>
</dbReference>
<feature type="active site" description="Proton donor; for beta-elimination activity" evidence="15">
    <location>
        <position position="59"/>
    </location>
</feature>
<evidence type="ECO:0000256" key="7">
    <source>
        <dbReference type="ARBA" id="ARBA00022801"/>
    </source>
</evidence>
<keyword evidence="7 15" id="KW-0378">Hydrolase</keyword>
<evidence type="ECO:0000256" key="9">
    <source>
        <dbReference type="ARBA" id="ARBA00023125"/>
    </source>
</evidence>
<dbReference type="SMART" id="SM00898">
    <property type="entry name" value="Fapy_DNA_glyco"/>
    <property type="match status" value="1"/>
</dbReference>
<dbReference type="PROSITE" id="PS51068">
    <property type="entry name" value="FPG_CAT"/>
    <property type="match status" value="1"/>
</dbReference>
<dbReference type="GO" id="GO:0034039">
    <property type="term" value="F:8-oxo-7,8-dihydroguanine DNA N-glycosylase activity"/>
    <property type="evidence" value="ECO:0007669"/>
    <property type="project" value="TreeGrafter"/>
</dbReference>
<reference evidence="18" key="1">
    <citation type="submission" date="2019-09" db="EMBL/GenBank/DDBJ databases">
        <title>Characterisation of the sponge microbiome using genome-centric metagenomics.</title>
        <authorList>
            <person name="Engelberts J.P."/>
            <person name="Robbins S.J."/>
            <person name="De Goeij J.M."/>
            <person name="Aranda M."/>
            <person name="Bell S.C."/>
            <person name="Webster N.S."/>
        </authorList>
    </citation>
    <scope>NUCLEOTIDE SEQUENCE</scope>
    <source>
        <strain evidence="18">SB0662_bin_9</strain>
    </source>
</reference>
<dbReference type="InterPro" id="IPR035937">
    <property type="entry name" value="FPG_N"/>
</dbReference>
<dbReference type="GO" id="GO:0003690">
    <property type="term" value="F:double-stranded DNA binding"/>
    <property type="evidence" value="ECO:0007669"/>
    <property type="project" value="UniProtKB-ARBA"/>
</dbReference>
<comment type="subunit">
    <text evidence="3 15">Monomer.</text>
</comment>
<dbReference type="EC" id="3.2.2.23" evidence="15"/>
<evidence type="ECO:0000256" key="13">
    <source>
        <dbReference type="ARBA" id="ARBA00023295"/>
    </source>
</evidence>
<evidence type="ECO:0000256" key="15">
    <source>
        <dbReference type="HAMAP-Rule" id="MF_00103"/>
    </source>
</evidence>
<dbReference type="SMART" id="SM01232">
    <property type="entry name" value="H2TH"/>
    <property type="match status" value="1"/>
</dbReference>
<keyword evidence="13 15" id="KW-0326">Glycosidase</keyword>
<protein>
    <recommendedName>
        <fullName evidence="15">Formamidopyrimidine-DNA glycosylase</fullName>
        <shortName evidence="15">Fapy-DNA glycosylase</shortName>
        <ecNumber evidence="15">3.2.2.23</ecNumber>
    </recommendedName>
    <alternativeName>
        <fullName evidence="15">DNA-(apurinic or apyrimidinic site) lyase MutM</fullName>
        <shortName evidence="15">AP lyase MutM</shortName>
        <ecNumber evidence="15">4.2.99.18</ecNumber>
    </alternativeName>
</protein>
<evidence type="ECO:0000313" key="18">
    <source>
        <dbReference type="EMBL" id="MYD89932.1"/>
    </source>
</evidence>
<dbReference type="GO" id="GO:0008270">
    <property type="term" value="F:zinc ion binding"/>
    <property type="evidence" value="ECO:0007669"/>
    <property type="project" value="UniProtKB-UniRule"/>
</dbReference>
<dbReference type="EC" id="4.2.99.18" evidence="15"/>
<dbReference type="PANTHER" id="PTHR22993">
    <property type="entry name" value="FORMAMIDOPYRIMIDINE-DNA GLYCOSYLASE"/>
    <property type="match status" value="1"/>
</dbReference>
<keyword evidence="5 15" id="KW-0227">DNA damage</keyword>
<evidence type="ECO:0000259" key="16">
    <source>
        <dbReference type="PROSITE" id="PS51066"/>
    </source>
</evidence>
<feature type="binding site" evidence="15">
    <location>
        <position position="93"/>
    </location>
    <ligand>
        <name>DNA</name>
        <dbReference type="ChEBI" id="CHEBI:16991"/>
    </ligand>
</feature>
<evidence type="ECO:0000256" key="11">
    <source>
        <dbReference type="ARBA" id="ARBA00023239"/>
    </source>
</evidence>
<dbReference type="AlphaFoldDB" id="A0A6B1DTC2"/>
<keyword evidence="4 15" id="KW-0479">Metal-binding</keyword>
<accession>A0A6B1DTC2</accession>
<proteinExistence type="inferred from homology"/>
<dbReference type="CDD" id="cd08966">
    <property type="entry name" value="EcFpg-like_N"/>
    <property type="match status" value="1"/>
</dbReference>
<evidence type="ECO:0000256" key="1">
    <source>
        <dbReference type="ARBA" id="ARBA00001668"/>
    </source>
</evidence>
<dbReference type="InterPro" id="IPR020629">
    <property type="entry name" value="FPG_Glyclase"/>
</dbReference>
<evidence type="ECO:0000256" key="10">
    <source>
        <dbReference type="ARBA" id="ARBA00023204"/>
    </source>
</evidence>
<evidence type="ECO:0000256" key="2">
    <source>
        <dbReference type="ARBA" id="ARBA00009409"/>
    </source>
</evidence>
<feature type="binding site" evidence="15">
    <location>
        <position position="151"/>
    </location>
    <ligand>
        <name>DNA</name>
        <dbReference type="ChEBI" id="CHEBI:16991"/>
    </ligand>
</feature>
<dbReference type="Pfam" id="PF06831">
    <property type="entry name" value="H2TH"/>
    <property type="match status" value="1"/>
</dbReference>
<sequence>MPELPEVETHIVELRPLLEGRRVEGASVFWPRTIAEPDPDRFCDLIRNRRFGELQRRAKYMLLGLDAGWTLVVHLRMTGTLRVVPSDREMDRHTQVVLGLEGGEELRYLDLRKFGRFWLVRDADRVLPSLGPEPLSRHFTGRWLHGALARRQAAIKAVLLDQSVGAGVGNIYADEALFRARIHPERPAASLTLKECQTLCRTIRHVLRTGIAWRGSFVSSYEPPSGVPGRFQARHQVFRRTGEPCPRCRTVIERIRVGQRSTHYCPACQQVSV</sequence>
<dbReference type="InterPro" id="IPR000214">
    <property type="entry name" value="Znf_DNA_glyclase/AP_lyase"/>
</dbReference>
<dbReference type="NCBIfam" id="NF002211">
    <property type="entry name" value="PRK01103.1"/>
    <property type="match status" value="1"/>
</dbReference>
<gene>
    <name evidence="15 18" type="primary">mutM</name>
    <name evidence="15" type="synonym">fpg</name>
    <name evidence="18" type="ORF">F4Y08_06270</name>
</gene>
<dbReference type="InterPro" id="IPR010663">
    <property type="entry name" value="Znf_FPG/IleRS"/>
</dbReference>
<evidence type="ECO:0000259" key="17">
    <source>
        <dbReference type="PROSITE" id="PS51068"/>
    </source>
</evidence>
<keyword evidence="6 15" id="KW-0863">Zinc-finger</keyword>
<dbReference type="SUPFAM" id="SSF57716">
    <property type="entry name" value="Glucocorticoid receptor-like (DNA-binding domain)"/>
    <property type="match status" value="1"/>
</dbReference>
<dbReference type="InterPro" id="IPR015886">
    <property type="entry name" value="H2TH_FPG"/>
</dbReference>
<name>A0A6B1DTC2_9CHLR</name>
<dbReference type="HAMAP" id="MF_00103">
    <property type="entry name" value="Fapy_DNA_glycosyl"/>
    <property type="match status" value="1"/>
</dbReference>
<dbReference type="Pfam" id="PF01149">
    <property type="entry name" value="Fapy_DNA_glyco"/>
    <property type="match status" value="1"/>
</dbReference>
<dbReference type="PROSITE" id="PS51066">
    <property type="entry name" value="ZF_FPG_2"/>
    <property type="match status" value="1"/>
</dbReference>
<evidence type="ECO:0000256" key="12">
    <source>
        <dbReference type="ARBA" id="ARBA00023268"/>
    </source>
</evidence>
<dbReference type="SUPFAM" id="SSF81624">
    <property type="entry name" value="N-terminal domain of MutM-like DNA repair proteins"/>
    <property type="match status" value="1"/>
</dbReference>
<organism evidence="18">
    <name type="scientific">Caldilineaceae bacterium SB0662_bin_9</name>
    <dbReference type="NCBI Taxonomy" id="2605258"/>
    <lineage>
        <taxon>Bacteria</taxon>
        <taxon>Bacillati</taxon>
        <taxon>Chloroflexota</taxon>
        <taxon>Caldilineae</taxon>
        <taxon>Caldilineales</taxon>
        <taxon>Caldilineaceae</taxon>
    </lineage>
</organism>